<organism evidence="1 2">
    <name type="scientific">Prunus dulcis</name>
    <name type="common">Almond</name>
    <name type="synonym">Amygdalus dulcis</name>
    <dbReference type="NCBI Taxonomy" id="3755"/>
    <lineage>
        <taxon>Eukaryota</taxon>
        <taxon>Viridiplantae</taxon>
        <taxon>Streptophyta</taxon>
        <taxon>Embryophyta</taxon>
        <taxon>Tracheophyta</taxon>
        <taxon>Spermatophyta</taxon>
        <taxon>Magnoliopsida</taxon>
        <taxon>eudicotyledons</taxon>
        <taxon>Gunneridae</taxon>
        <taxon>Pentapetalae</taxon>
        <taxon>rosids</taxon>
        <taxon>fabids</taxon>
        <taxon>Rosales</taxon>
        <taxon>Rosaceae</taxon>
        <taxon>Amygdaloideae</taxon>
        <taxon>Amygdaleae</taxon>
        <taxon>Prunus</taxon>
    </lineage>
</organism>
<gene>
    <name evidence="1" type="ORF">ALMOND_2B029541</name>
</gene>
<reference evidence="2" key="1">
    <citation type="journal article" date="2020" name="Plant J.">
        <title>Transposons played a major role in the diversification between the closely related almond and peach genomes: results from the almond genome sequence.</title>
        <authorList>
            <person name="Alioto T."/>
            <person name="Alexiou K.G."/>
            <person name="Bardil A."/>
            <person name="Barteri F."/>
            <person name="Castanera R."/>
            <person name="Cruz F."/>
            <person name="Dhingra A."/>
            <person name="Duval H."/>
            <person name="Fernandez I Marti A."/>
            <person name="Frias L."/>
            <person name="Galan B."/>
            <person name="Garcia J.L."/>
            <person name="Howad W."/>
            <person name="Gomez-Garrido J."/>
            <person name="Gut M."/>
            <person name="Julca I."/>
            <person name="Morata J."/>
            <person name="Puigdomenech P."/>
            <person name="Ribeca P."/>
            <person name="Rubio Cabetas M.J."/>
            <person name="Vlasova A."/>
            <person name="Wirthensohn M."/>
            <person name="Garcia-Mas J."/>
            <person name="Gabaldon T."/>
            <person name="Casacuberta J.M."/>
            <person name="Arus P."/>
        </authorList>
    </citation>
    <scope>NUCLEOTIDE SEQUENCE [LARGE SCALE GENOMIC DNA]</scope>
    <source>
        <strain evidence="2">cv. Texas</strain>
    </source>
</reference>
<evidence type="ECO:0000313" key="2">
    <source>
        <dbReference type="Proteomes" id="UP000327085"/>
    </source>
</evidence>
<evidence type="ECO:0000313" key="1">
    <source>
        <dbReference type="EMBL" id="VVA39481.1"/>
    </source>
</evidence>
<dbReference type="Gramene" id="VVA39481">
    <property type="protein sequence ID" value="VVA39481"/>
    <property type="gene ID" value="Prudul26B029541"/>
</dbReference>
<accession>A0A5E4GIS0</accession>
<proteinExistence type="predicted"/>
<dbReference type="InParanoid" id="A0A5E4GIS0"/>
<dbReference type="AlphaFoldDB" id="A0A5E4GIS0"/>
<sequence length="135" mass="14826">MVGAVGNPLVPQVWKPEGCLLGKWFLGHVFEIGTGKAEGKLRYRGFQREGVTSAMSRESFRNFGTEGSEGKLQHEGFQREGVTLVMSLESLHSFGIEVSEFRVALVWLGDNDDVSYVEASLGISIMELKGRSEGT</sequence>
<dbReference type="EMBL" id="CABIKO010000798">
    <property type="protein sequence ID" value="VVA39481.1"/>
    <property type="molecule type" value="Genomic_DNA"/>
</dbReference>
<dbReference type="Proteomes" id="UP000327085">
    <property type="component" value="Unassembled WGS sequence"/>
</dbReference>
<name>A0A5E4GIS0_PRUDU</name>
<protein>
    <submittedName>
        <fullName evidence="1">Uncharacterized protein</fullName>
    </submittedName>
</protein>